<dbReference type="InterPro" id="IPR052840">
    <property type="entry name" value="U7_snRNA_Sm-like"/>
</dbReference>
<evidence type="ECO:0000313" key="3">
    <source>
        <dbReference type="WBParaSite" id="jg16264"/>
    </source>
</evidence>
<dbReference type="GO" id="GO:0006398">
    <property type="term" value="P:mRNA 3'-end processing by stem-loop binding and cleavage"/>
    <property type="evidence" value="ECO:0007669"/>
    <property type="project" value="TreeGrafter"/>
</dbReference>
<dbReference type="InterPro" id="IPR001163">
    <property type="entry name" value="Sm_dom_euk/arc"/>
</dbReference>
<dbReference type="Gene3D" id="2.30.30.100">
    <property type="match status" value="1"/>
</dbReference>
<dbReference type="GO" id="GO:0071254">
    <property type="term" value="C:cytoplasmic U snRNP body"/>
    <property type="evidence" value="ECO:0007669"/>
    <property type="project" value="TreeGrafter"/>
</dbReference>
<dbReference type="AlphaFoldDB" id="A0A915D5N5"/>
<dbReference type="GO" id="GO:0016604">
    <property type="term" value="C:nuclear body"/>
    <property type="evidence" value="ECO:0007669"/>
    <property type="project" value="TreeGrafter"/>
</dbReference>
<feature type="domain" description="Sm" evidence="1">
    <location>
        <begin position="7"/>
        <end position="82"/>
    </location>
</feature>
<dbReference type="WBParaSite" id="jg16264">
    <property type="protein sequence ID" value="jg16264"/>
    <property type="gene ID" value="jg16264"/>
</dbReference>
<proteinExistence type="predicted"/>
<dbReference type="PANTHER" id="PTHR21196:SF1">
    <property type="entry name" value="U7 SNRNA-ASSOCIATED SM-LIKE PROTEIN LSM10"/>
    <property type="match status" value="1"/>
</dbReference>
<dbReference type="GO" id="GO:0071209">
    <property type="term" value="F:U7 snRNA binding"/>
    <property type="evidence" value="ECO:0007669"/>
    <property type="project" value="TreeGrafter"/>
</dbReference>
<dbReference type="Pfam" id="PF01423">
    <property type="entry name" value="LSM"/>
    <property type="match status" value="1"/>
</dbReference>
<dbReference type="Proteomes" id="UP000887574">
    <property type="component" value="Unplaced"/>
</dbReference>
<evidence type="ECO:0000313" key="2">
    <source>
        <dbReference type="Proteomes" id="UP000887574"/>
    </source>
</evidence>
<evidence type="ECO:0000259" key="1">
    <source>
        <dbReference type="PROSITE" id="PS52002"/>
    </source>
</evidence>
<reference evidence="3" key="1">
    <citation type="submission" date="2022-11" db="UniProtKB">
        <authorList>
            <consortium name="WormBaseParasite"/>
        </authorList>
    </citation>
    <scope>IDENTIFICATION</scope>
</reference>
<dbReference type="GO" id="GO:0071208">
    <property type="term" value="F:histone pre-mRNA DCP binding"/>
    <property type="evidence" value="ECO:0007669"/>
    <property type="project" value="TreeGrafter"/>
</dbReference>
<organism evidence="2 3">
    <name type="scientific">Ditylenchus dipsaci</name>
    <dbReference type="NCBI Taxonomy" id="166011"/>
    <lineage>
        <taxon>Eukaryota</taxon>
        <taxon>Metazoa</taxon>
        <taxon>Ecdysozoa</taxon>
        <taxon>Nematoda</taxon>
        <taxon>Chromadorea</taxon>
        <taxon>Rhabditida</taxon>
        <taxon>Tylenchina</taxon>
        <taxon>Tylenchomorpha</taxon>
        <taxon>Sphaerularioidea</taxon>
        <taxon>Anguinidae</taxon>
        <taxon>Anguininae</taxon>
        <taxon>Ditylenchus</taxon>
    </lineage>
</organism>
<name>A0A915D5N5_9BILA</name>
<protein>
    <submittedName>
        <fullName evidence="3">Sm domain-containing protein</fullName>
    </submittedName>
</protein>
<sequence>MSKNSLTLGYFLQYSLDSRVVIELKDETAVEGILSNCDSKTLNIELIDAVLYRRRTQSPPLRSPSIFVKGRNIRFIHFEDYPVF</sequence>
<dbReference type="PANTHER" id="PTHR21196">
    <property type="entry name" value="U7 SNRNA-ASSOCIATED SM-LIKE PROTEIN LSM10"/>
    <property type="match status" value="1"/>
</dbReference>
<keyword evidence="2" id="KW-1185">Reference proteome</keyword>
<dbReference type="InterPro" id="IPR047575">
    <property type="entry name" value="Sm"/>
</dbReference>
<dbReference type="SUPFAM" id="SSF50182">
    <property type="entry name" value="Sm-like ribonucleoproteins"/>
    <property type="match status" value="1"/>
</dbReference>
<accession>A0A915D5N5</accession>
<dbReference type="InterPro" id="IPR010920">
    <property type="entry name" value="LSM_dom_sf"/>
</dbReference>
<dbReference type="PROSITE" id="PS52002">
    <property type="entry name" value="SM"/>
    <property type="match status" value="1"/>
</dbReference>
<dbReference type="SMART" id="SM00651">
    <property type="entry name" value="Sm"/>
    <property type="match status" value="1"/>
</dbReference>